<evidence type="ECO:0000313" key="2">
    <source>
        <dbReference type="EMBL" id="OLS03079.1"/>
    </source>
</evidence>
<dbReference type="GO" id="GO:0016491">
    <property type="term" value="F:oxidoreductase activity"/>
    <property type="evidence" value="ECO:0007669"/>
    <property type="project" value="InterPro"/>
</dbReference>
<dbReference type="OrthoDB" id="9801593at2"/>
<dbReference type="InterPro" id="IPR052544">
    <property type="entry name" value="Bacteriocin_Proc_Enz"/>
</dbReference>
<evidence type="ECO:0000259" key="1">
    <source>
        <dbReference type="Pfam" id="PF00881"/>
    </source>
</evidence>
<dbReference type="Pfam" id="PF00881">
    <property type="entry name" value="Nitroreductase"/>
    <property type="match status" value="1"/>
</dbReference>
<dbReference type="RefSeq" id="WP_075725339.1">
    <property type="nucleotide sequence ID" value="NZ_LTDM01000011.1"/>
</dbReference>
<dbReference type="PANTHER" id="PTHR43745:SF2">
    <property type="entry name" value="NITROREDUCTASE MJ1384-RELATED"/>
    <property type="match status" value="1"/>
</dbReference>
<reference evidence="2 3" key="1">
    <citation type="submission" date="2016-02" db="EMBL/GenBank/DDBJ databases">
        <title>Genome sequence of Tissierella creatinophila DSM 6911.</title>
        <authorList>
            <person name="Poehlein A."/>
            <person name="Daniel R."/>
        </authorList>
    </citation>
    <scope>NUCLEOTIDE SEQUENCE [LARGE SCALE GENOMIC DNA]</scope>
    <source>
        <strain evidence="2 3">DSM 6911</strain>
    </source>
</reference>
<protein>
    <submittedName>
        <fullName evidence="2">Nitroreductase family protein</fullName>
    </submittedName>
</protein>
<dbReference type="InterPro" id="IPR020051">
    <property type="entry name" value="SagB-type_dehydrogenase"/>
</dbReference>
<gene>
    <name evidence="2" type="ORF">TICRE_07750</name>
</gene>
<keyword evidence="3" id="KW-1185">Reference proteome</keyword>
<dbReference type="PANTHER" id="PTHR43745">
    <property type="entry name" value="NITROREDUCTASE MJ1384-RELATED"/>
    <property type="match status" value="1"/>
</dbReference>
<name>A0A1U7M789_TISCR</name>
<sequence>MNRQFMKSYFNKAIETDQDKGIQQPPLEKPFGKDEELIGLPEVDRSIITKSDIMEAILDRKSHRVYKDEAISLEELSYLLTMTQKVKEIKGNNYVGLRPVPSAGGRHPFETYLAVLNVEGLKKGIYRYLPLEHKLLFIKEHDELNEKITIGANRQKFAGKSAVTFVWSCVPYRTEWRYADRSYKIMLLDAGHICQALYLACETIGLGTCAIASYSQELIDNLIDVDGENEFTVYLSPVGRV</sequence>
<dbReference type="InterPro" id="IPR029479">
    <property type="entry name" value="Nitroreductase"/>
</dbReference>
<accession>A0A1U7M789</accession>
<dbReference type="EMBL" id="LTDM01000011">
    <property type="protein sequence ID" value="OLS03079.1"/>
    <property type="molecule type" value="Genomic_DNA"/>
</dbReference>
<evidence type="ECO:0000313" key="3">
    <source>
        <dbReference type="Proteomes" id="UP000186112"/>
    </source>
</evidence>
<proteinExistence type="predicted"/>
<dbReference type="CDD" id="cd02142">
    <property type="entry name" value="McbC_SagB-like_oxidoreductase"/>
    <property type="match status" value="1"/>
</dbReference>
<dbReference type="Proteomes" id="UP000186112">
    <property type="component" value="Unassembled WGS sequence"/>
</dbReference>
<dbReference type="AlphaFoldDB" id="A0A1U7M789"/>
<dbReference type="InterPro" id="IPR000415">
    <property type="entry name" value="Nitroreductase-like"/>
</dbReference>
<feature type="domain" description="Nitroreductase" evidence="1">
    <location>
        <begin position="57"/>
        <end position="240"/>
    </location>
</feature>
<dbReference type="Gene3D" id="3.40.109.10">
    <property type="entry name" value="NADH Oxidase"/>
    <property type="match status" value="1"/>
</dbReference>
<dbReference type="NCBIfam" id="TIGR03605">
    <property type="entry name" value="antibiot_sagB"/>
    <property type="match status" value="1"/>
</dbReference>
<dbReference type="SUPFAM" id="SSF55469">
    <property type="entry name" value="FMN-dependent nitroreductase-like"/>
    <property type="match status" value="1"/>
</dbReference>
<organism evidence="2 3">
    <name type="scientific">Tissierella creatinophila DSM 6911</name>
    <dbReference type="NCBI Taxonomy" id="1123403"/>
    <lineage>
        <taxon>Bacteria</taxon>
        <taxon>Bacillati</taxon>
        <taxon>Bacillota</taxon>
        <taxon>Tissierellia</taxon>
        <taxon>Tissierellales</taxon>
        <taxon>Tissierellaceae</taxon>
        <taxon>Tissierella</taxon>
    </lineage>
</organism>
<comment type="caution">
    <text evidence="2">The sequence shown here is derived from an EMBL/GenBank/DDBJ whole genome shotgun (WGS) entry which is preliminary data.</text>
</comment>